<protein>
    <submittedName>
        <fullName evidence="1">6580_t:CDS:1</fullName>
    </submittedName>
</protein>
<feature type="non-terminal residue" evidence="1">
    <location>
        <position position="183"/>
    </location>
</feature>
<sequence>MELTPNETNDDDLAALKWLEAWAEYEYQSSHKEVELYQMDVDNPSGDQMSWDEEREYRGLIEIILAEPDGYENTYKRHDENRRWPVRSENQDWWIMEESCMVDDHFEIEGEERFLTATADKHTLRNGWYEEEEVEAFLATFWNELELDEELNDEEPVTNHISGDETLDPYDDERYVGEPYEKE</sequence>
<evidence type="ECO:0000313" key="2">
    <source>
        <dbReference type="Proteomes" id="UP000789366"/>
    </source>
</evidence>
<evidence type="ECO:0000313" key="1">
    <source>
        <dbReference type="EMBL" id="CAG8740123.1"/>
    </source>
</evidence>
<gene>
    <name evidence="1" type="ORF">SPELUC_LOCUS13735</name>
</gene>
<name>A0ACA9QA77_9GLOM</name>
<comment type="caution">
    <text evidence="1">The sequence shown here is derived from an EMBL/GenBank/DDBJ whole genome shotgun (WGS) entry which is preliminary data.</text>
</comment>
<proteinExistence type="predicted"/>
<reference evidence="1" key="1">
    <citation type="submission" date="2021-06" db="EMBL/GenBank/DDBJ databases">
        <authorList>
            <person name="Kallberg Y."/>
            <person name="Tangrot J."/>
            <person name="Rosling A."/>
        </authorList>
    </citation>
    <scope>NUCLEOTIDE SEQUENCE</scope>
    <source>
        <strain evidence="1">28 12/20/2015</strain>
    </source>
</reference>
<keyword evidence="2" id="KW-1185">Reference proteome</keyword>
<organism evidence="1 2">
    <name type="scientific">Cetraspora pellucida</name>
    <dbReference type="NCBI Taxonomy" id="1433469"/>
    <lineage>
        <taxon>Eukaryota</taxon>
        <taxon>Fungi</taxon>
        <taxon>Fungi incertae sedis</taxon>
        <taxon>Mucoromycota</taxon>
        <taxon>Glomeromycotina</taxon>
        <taxon>Glomeromycetes</taxon>
        <taxon>Diversisporales</taxon>
        <taxon>Gigasporaceae</taxon>
        <taxon>Cetraspora</taxon>
    </lineage>
</organism>
<dbReference type="EMBL" id="CAJVPW010037516">
    <property type="protein sequence ID" value="CAG8740123.1"/>
    <property type="molecule type" value="Genomic_DNA"/>
</dbReference>
<accession>A0ACA9QA77</accession>
<dbReference type="Proteomes" id="UP000789366">
    <property type="component" value="Unassembled WGS sequence"/>
</dbReference>